<comment type="caution">
    <text evidence="2">The sequence shown here is derived from an EMBL/GenBank/DDBJ whole genome shotgun (WGS) entry which is preliminary data.</text>
</comment>
<organism evidence="2 3">
    <name type="scientific">Microcystis aeruginosa NIES-2519</name>
    <dbReference type="NCBI Taxonomy" id="2303981"/>
    <lineage>
        <taxon>Bacteria</taxon>
        <taxon>Bacillati</taxon>
        <taxon>Cyanobacteriota</taxon>
        <taxon>Cyanophyceae</taxon>
        <taxon>Oscillatoriophycideae</taxon>
        <taxon>Chroococcales</taxon>
        <taxon>Microcystaceae</taxon>
        <taxon>Microcystis</taxon>
    </lineage>
</organism>
<sequence>MIPVRTMKHIPQMREIPHLNPQRVGNLHELTIAPLDKARETAINGLQGYPYLPSQCQALFAENLELSRRLQTLRSLGKLSAMESRDSSQNDQSHSPYTVKFLN</sequence>
<accession>A0A5A5R621</accession>
<evidence type="ECO:0000256" key="1">
    <source>
        <dbReference type="SAM" id="MobiDB-lite"/>
    </source>
</evidence>
<name>A0A5A5R621_MICAE</name>
<gene>
    <name evidence="2" type="ORF">MiYa_00182</name>
</gene>
<dbReference type="Proteomes" id="UP000323569">
    <property type="component" value="Unassembled WGS sequence"/>
</dbReference>
<proteinExistence type="predicted"/>
<evidence type="ECO:0008006" key="4">
    <source>
        <dbReference type="Google" id="ProtNLM"/>
    </source>
</evidence>
<dbReference type="RefSeq" id="WP_008204895.1">
    <property type="nucleotide sequence ID" value="NZ_BHVO01000002.1"/>
</dbReference>
<evidence type="ECO:0000313" key="3">
    <source>
        <dbReference type="Proteomes" id="UP000323569"/>
    </source>
</evidence>
<reference evidence="2 3" key="1">
    <citation type="submission" date="2018-09" db="EMBL/GenBank/DDBJ databases">
        <title>Evolutionary history of phycoerythrin pigmentation in the water bloom-forming cyanobacterium Microcystis aeruginosa.</title>
        <authorList>
            <person name="Tanabe Y."/>
            <person name="Tanabe Y."/>
            <person name="Yamaguchi H."/>
        </authorList>
    </citation>
    <scope>NUCLEOTIDE SEQUENCE [LARGE SCALE GENOMIC DNA]</scope>
    <source>
        <strain evidence="2 3">NIES-2519</strain>
    </source>
</reference>
<protein>
    <recommendedName>
        <fullName evidence="4">Gas vesicle protein</fullName>
    </recommendedName>
</protein>
<feature type="region of interest" description="Disordered" evidence="1">
    <location>
        <begin position="79"/>
        <end position="103"/>
    </location>
</feature>
<evidence type="ECO:0000313" key="2">
    <source>
        <dbReference type="EMBL" id="GCA68667.1"/>
    </source>
</evidence>
<dbReference type="EMBL" id="BHVO01000002">
    <property type="protein sequence ID" value="GCA68667.1"/>
    <property type="molecule type" value="Genomic_DNA"/>
</dbReference>
<dbReference type="AlphaFoldDB" id="A0A5A5R621"/>